<organism evidence="1 2">
    <name type="scientific">Araneus ventricosus</name>
    <name type="common">Orbweaver spider</name>
    <name type="synonym">Epeira ventricosa</name>
    <dbReference type="NCBI Taxonomy" id="182803"/>
    <lineage>
        <taxon>Eukaryota</taxon>
        <taxon>Metazoa</taxon>
        <taxon>Ecdysozoa</taxon>
        <taxon>Arthropoda</taxon>
        <taxon>Chelicerata</taxon>
        <taxon>Arachnida</taxon>
        <taxon>Araneae</taxon>
        <taxon>Araneomorphae</taxon>
        <taxon>Entelegynae</taxon>
        <taxon>Araneoidea</taxon>
        <taxon>Araneidae</taxon>
        <taxon>Araneus</taxon>
    </lineage>
</organism>
<accession>A0A4Y2SDP5</accession>
<evidence type="ECO:0000313" key="2">
    <source>
        <dbReference type="Proteomes" id="UP000499080"/>
    </source>
</evidence>
<dbReference type="EMBL" id="BGPR01020750">
    <property type="protein sequence ID" value="GBN85400.1"/>
    <property type="molecule type" value="Genomic_DNA"/>
</dbReference>
<evidence type="ECO:0000313" key="1">
    <source>
        <dbReference type="EMBL" id="GBN85400.1"/>
    </source>
</evidence>
<reference evidence="1 2" key="1">
    <citation type="journal article" date="2019" name="Sci. Rep.">
        <title>Orb-weaving spider Araneus ventricosus genome elucidates the spidroin gene catalogue.</title>
        <authorList>
            <person name="Kono N."/>
            <person name="Nakamura H."/>
            <person name="Ohtoshi R."/>
            <person name="Moran D.A.P."/>
            <person name="Shinohara A."/>
            <person name="Yoshida Y."/>
            <person name="Fujiwara M."/>
            <person name="Mori M."/>
            <person name="Tomita M."/>
            <person name="Arakawa K."/>
        </authorList>
    </citation>
    <scope>NUCLEOTIDE SEQUENCE [LARGE SCALE GENOMIC DNA]</scope>
</reference>
<dbReference type="Proteomes" id="UP000499080">
    <property type="component" value="Unassembled WGS sequence"/>
</dbReference>
<name>A0A4Y2SDP5_ARAVE</name>
<keyword evidence="2" id="KW-1185">Reference proteome</keyword>
<comment type="caution">
    <text evidence="1">The sequence shown here is derived from an EMBL/GenBank/DDBJ whole genome shotgun (WGS) entry which is preliminary data.</text>
</comment>
<proteinExistence type="predicted"/>
<sequence length="195" mass="23722">MPFQLISPYAVSALKIVFSIDRRKDIYFLYLPRNIVDTLVEWFEYCRHLLHHPDLLYHLYFDSELQRTILRARLQHAGNEYFDSNWQEIDRTLQTHTWTFPYTLIMETYAFLRRQPENYRNIFSRSFVHVVAEYFRIVSRVGSNLKLCHYCYLEDDRAESPRYVHYKKHAEVHGRDLIRILQNKAVWLSNCVRTP</sequence>
<protein>
    <submittedName>
        <fullName evidence="1">Uncharacterized protein</fullName>
    </submittedName>
</protein>
<gene>
    <name evidence="1" type="ORF">AVEN_76841_1</name>
</gene>
<dbReference type="AlphaFoldDB" id="A0A4Y2SDP5"/>